<feature type="compositionally biased region" description="Low complexity" evidence="1">
    <location>
        <begin position="73"/>
        <end position="86"/>
    </location>
</feature>
<protein>
    <recommendedName>
        <fullName evidence="4">G-patch domain-containing protein</fullName>
    </recommendedName>
</protein>
<proteinExistence type="predicted"/>
<dbReference type="Proteomes" id="UP001329825">
    <property type="component" value="Chromosome 6"/>
</dbReference>
<feature type="compositionally biased region" description="Basic and acidic residues" evidence="1">
    <location>
        <begin position="291"/>
        <end position="302"/>
    </location>
</feature>
<feature type="region of interest" description="Disordered" evidence="1">
    <location>
        <begin position="73"/>
        <end position="98"/>
    </location>
</feature>
<feature type="compositionally biased region" description="Basic residues" evidence="1">
    <location>
        <begin position="215"/>
        <end position="224"/>
    </location>
</feature>
<dbReference type="RefSeq" id="XP_062792882.1">
    <property type="nucleotide sequence ID" value="XM_062936831.1"/>
</dbReference>
<organism evidence="2 3">
    <name type="scientific">Kwoniella shivajii</name>
    <dbReference type="NCBI Taxonomy" id="564305"/>
    <lineage>
        <taxon>Eukaryota</taxon>
        <taxon>Fungi</taxon>
        <taxon>Dikarya</taxon>
        <taxon>Basidiomycota</taxon>
        <taxon>Agaricomycotina</taxon>
        <taxon>Tremellomycetes</taxon>
        <taxon>Tremellales</taxon>
        <taxon>Cryptococcaceae</taxon>
        <taxon>Kwoniella</taxon>
    </lineage>
</organism>
<dbReference type="EMBL" id="CP141886">
    <property type="protein sequence ID" value="WRT68142.1"/>
    <property type="molecule type" value="Genomic_DNA"/>
</dbReference>
<feature type="compositionally biased region" description="Basic and acidic residues" evidence="1">
    <location>
        <begin position="204"/>
        <end position="214"/>
    </location>
</feature>
<reference evidence="2 3" key="1">
    <citation type="submission" date="2024-01" db="EMBL/GenBank/DDBJ databases">
        <title>Comparative genomics of Cryptococcus and Kwoniella reveals pathogenesis evolution and contrasting modes of karyotype evolution via chromosome fusion or intercentromeric recombination.</title>
        <authorList>
            <person name="Coelho M.A."/>
            <person name="David-Palma M."/>
            <person name="Shea T."/>
            <person name="Bowers K."/>
            <person name="McGinley-Smith S."/>
            <person name="Mohammad A.W."/>
            <person name="Gnirke A."/>
            <person name="Yurkov A.M."/>
            <person name="Nowrousian M."/>
            <person name="Sun S."/>
            <person name="Cuomo C.A."/>
            <person name="Heitman J."/>
        </authorList>
    </citation>
    <scope>NUCLEOTIDE SEQUENCE [LARGE SCALE GENOMIC DNA]</scope>
    <source>
        <strain evidence="2">CBS 11374</strain>
    </source>
</reference>
<dbReference type="GeneID" id="87957248"/>
<evidence type="ECO:0008006" key="4">
    <source>
        <dbReference type="Google" id="ProtNLM"/>
    </source>
</evidence>
<gene>
    <name evidence="2" type="ORF">IL334_005117</name>
</gene>
<feature type="compositionally biased region" description="Basic residues" evidence="1">
    <location>
        <begin position="193"/>
        <end position="203"/>
    </location>
</feature>
<sequence>MVTSHHKPKFDPAAHLSKHGWKGKGTALKHGHSVRPLAVVQKKTLSGIGKDRDTAVPFWDHIFEATAASLFSSVASSPSGSPGPSSWAPPPSQVDSRGRLIPTPIEVKKKLSINATARAGREIARRGLYSKFLRGKVLAFEPDSESEPEEEKPEVFLTAKEESGNQAGPSRSTSPARSPPSESENVDSEPVKAKRKSKGKGKSKNIEESTEERKIRKAEKKAKRETKNEEVTIDGSVMLKGELDAKAEKKKRKRDKKENIKDPKKESKRKRTAYEEKASVDRRVKKKEKKPKIEKEAGLILV</sequence>
<feature type="compositionally biased region" description="Basic residues" evidence="1">
    <location>
        <begin position="16"/>
        <end position="33"/>
    </location>
</feature>
<feature type="compositionally biased region" description="Basic and acidic residues" evidence="1">
    <location>
        <begin position="256"/>
        <end position="265"/>
    </location>
</feature>
<feature type="compositionally biased region" description="Basic and acidic residues" evidence="1">
    <location>
        <begin position="272"/>
        <end position="282"/>
    </location>
</feature>
<name>A0ABZ1D671_9TREE</name>
<evidence type="ECO:0000313" key="2">
    <source>
        <dbReference type="EMBL" id="WRT68142.1"/>
    </source>
</evidence>
<feature type="region of interest" description="Disordered" evidence="1">
    <location>
        <begin position="141"/>
        <end position="302"/>
    </location>
</feature>
<evidence type="ECO:0000256" key="1">
    <source>
        <dbReference type="SAM" id="MobiDB-lite"/>
    </source>
</evidence>
<feature type="compositionally biased region" description="Acidic residues" evidence="1">
    <location>
        <begin position="142"/>
        <end position="152"/>
    </location>
</feature>
<evidence type="ECO:0000313" key="3">
    <source>
        <dbReference type="Proteomes" id="UP001329825"/>
    </source>
</evidence>
<feature type="compositionally biased region" description="Low complexity" evidence="1">
    <location>
        <begin position="169"/>
        <end position="183"/>
    </location>
</feature>
<feature type="region of interest" description="Disordered" evidence="1">
    <location>
        <begin position="1"/>
        <end position="34"/>
    </location>
</feature>
<accession>A0ABZ1D671</accession>
<keyword evidence="3" id="KW-1185">Reference proteome</keyword>